<comment type="caution">
    <text evidence="2">The sequence shown here is derived from an EMBL/GenBank/DDBJ whole genome shotgun (WGS) entry which is preliminary data.</text>
</comment>
<evidence type="ECO:0000313" key="3">
    <source>
        <dbReference type="Proteomes" id="UP000518887"/>
    </source>
</evidence>
<reference evidence="2 3" key="1">
    <citation type="submission" date="2020-08" db="EMBL/GenBank/DDBJ databases">
        <title>Genomic Encyclopedia of Type Strains, Phase IV (KMG-IV): sequencing the most valuable type-strain genomes for metagenomic binning, comparative biology and taxonomic classification.</title>
        <authorList>
            <person name="Goeker M."/>
        </authorList>
    </citation>
    <scope>NUCLEOTIDE SEQUENCE [LARGE SCALE GENOMIC DNA]</scope>
    <source>
        <strain evidence="2 3">DSM 103462</strain>
    </source>
</reference>
<dbReference type="EMBL" id="JACHFQ010000006">
    <property type="protein sequence ID" value="MBB5226600.1"/>
    <property type="molecule type" value="Genomic_DNA"/>
</dbReference>
<dbReference type="RefSeq" id="WP_184660027.1">
    <property type="nucleotide sequence ID" value="NZ_CP031518.1"/>
</dbReference>
<dbReference type="AlphaFoldDB" id="A0A7W8GA82"/>
<name>A0A7W8GA82_9SPIR</name>
<protein>
    <recommendedName>
        <fullName evidence="1">DUF4062 domain-containing protein</fullName>
    </recommendedName>
</protein>
<dbReference type="Pfam" id="PF13271">
    <property type="entry name" value="DUF4062"/>
    <property type="match status" value="1"/>
</dbReference>
<organism evidence="2 3">
    <name type="scientific">Treponema ruminis</name>
    <dbReference type="NCBI Taxonomy" id="744515"/>
    <lineage>
        <taxon>Bacteria</taxon>
        <taxon>Pseudomonadati</taxon>
        <taxon>Spirochaetota</taxon>
        <taxon>Spirochaetia</taxon>
        <taxon>Spirochaetales</taxon>
        <taxon>Treponemataceae</taxon>
        <taxon>Treponema</taxon>
    </lineage>
</organism>
<evidence type="ECO:0000259" key="1">
    <source>
        <dbReference type="Pfam" id="PF13271"/>
    </source>
</evidence>
<accession>A0A7W8GA82</accession>
<evidence type="ECO:0000313" key="2">
    <source>
        <dbReference type="EMBL" id="MBB5226600.1"/>
    </source>
</evidence>
<dbReference type="InterPro" id="IPR025139">
    <property type="entry name" value="DUF4062"/>
</dbReference>
<feature type="domain" description="DUF4062" evidence="1">
    <location>
        <begin position="7"/>
        <end position="92"/>
    </location>
</feature>
<gene>
    <name evidence="2" type="ORF">HNP76_001981</name>
</gene>
<proteinExistence type="predicted"/>
<keyword evidence="3" id="KW-1185">Reference proteome</keyword>
<dbReference type="Proteomes" id="UP000518887">
    <property type="component" value="Unassembled WGS sequence"/>
</dbReference>
<sequence>MEKKYQFFISSTYEDLKEERAKSIQTILSMEQFPIGMELFSAADEDQWTIISQTIDTSDYYVLIIGRRYGSIIPEGNVDAGISYTEKEFNYALSKNIPILAFILSDEAEKSNLTNETPDKIAKLDAFKEKVKTSRYVKFFKNPDELASLLSQSIYKALQRKNRPGWIRTTEFSIEESHARILQLTERIHTLEALNADLRLENDRKPNLILSCHRDPENEDEDGNPIGNEPDIKDGVVHYLVKPVYMDDVAEKITYSDSFNREKSFSKADVLLLRTFFQNGFSLLFRIVNKGTLRATGVRCKMKIPKGLIVVSNADIEEYVTYGMIGLSDKDIEERQRTMFAPEGCKASDEKVSFLSVTELESNVEFANLLDPVDVNISSQEIYFEFAEIRHKDFQFYRGAYFYPTAVGTFEIKCSILCNEIVEPVEQIIKIVVE</sequence>